<dbReference type="InParanoid" id="A0A1Y1UH63"/>
<feature type="region of interest" description="Disordered" evidence="1">
    <location>
        <begin position="649"/>
        <end position="695"/>
    </location>
</feature>
<feature type="region of interest" description="Disordered" evidence="1">
    <location>
        <begin position="100"/>
        <end position="121"/>
    </location>
</feature>
<dbReference type="OrthoDB" id="2536714at2759"/>
<evidence type="ECO:0000313" key="2">
    <source>
        <dbReference type="EMBL" id="ORX36425.1"/>
    </source>
</evidence>
<keyword evidence="3" id="KW-1185">Reference proteome</keyword>
<evidence type="ECO:0000313" key="3">
    <source>
        <dbReference type="Proteomes" id="UP000193218"/>
    </source>
</evidence>
<accession>A0A1Y1UH63</accession>
<feature type="compositionally biased region" description="Basic and acidic residues" evidence="1">
    <location>
        <begin position="656"/>
        <end position="666"/>
    </location>
</feature>
<feature type="compositionally biased region" description="Basic residues" evidence="1">
    <location>
        <begin position="667"/>
        <end position="681"/>
    </location>
</feature>
<feature type="compositionally biased region" description="Pro residues" evidence="1">
    <location>
        <begin position="551"/>
        <end position="560"/>
    </location>
</feature>
<feature type="region of interest" description="Disordered" evidence="1">
    <location>
        <begin position="518"/>
        <end position="579"/>
    </location>
</feature>
<protein>
    <submittedName>
        <fullName evidence="2">Uncharacterized protein</fullName>
    </submittedName>
</protein>
<reference evidence="2 3" key="1">
    <citation type="submission" date="2017-03" db="EMBL/GenBank/DDBJ databases">
        <title>Widespread Adenine N6-methylation of Active Genes in Fungi.</title>
        <authorList>
            <consortium name="DOE Joint Genome Institute"/>
            <person name="Mondo S.J."/>
            <person name="Dannebaum R.O."/>
            <person name="Kuo R.C."/>
            <person name="Louie K.B."/>
            <person name="Bewick A.J."/>
            <person name="Labutti K."/>
            <person name="Haridas S."/>
            <person name="Kuo A."/>
            <person name="Salamov A."/>
            <person name="Ahrendt S.R."/>
            <person name="Lau R."/>
            <person name="Bowen B.P."/>
            <person name="Lipzen A."/>
            <person name="Sullivan W."/>
            <person name="Andreopoulos W.B."/>
            <person name="Clum A."/>
            <person name="Lindquist E."/>
            <person name="Daum C."/>
            <person name="Northen T.R."/>
            <person name="Ramamoorthy G."/>
            <person name="Schmitz R.J."/>
            <person name="Gryganskyi A."/>
            <person name="Culley D."/>
            <person name="Magnuson J."/>
            <person name="James T.Y."/>
            <person name="O'Malley M.A."/>
            <person name="Stajich J.E."/>
            <person name="Spatafora J.W."/>
            <person name="Visel A."/>
            <person name="Grigoriev I.V."/>
        </authorList>
    </citation>
    <scope>NUCLEOTIDE SEQUENCE [LARGE SCALE GENOMIC DNA]</scope>
    <source>
        <strain evidence="2 3">NRRL Y-17943</strain>
    </source>
</reference>
<evidence type="ECO:0000256" key="1">
    <source>
        <dbReference type="SAM" id="MobiDB-lite"/>
    </source>
</evidence>
<dbReference type="GeneID" id="33554753"/>
<organism evidence="2 3">
    <name type="scientific">Kockovaella imperatae</name>
    <dbReference type="NCBI Taxonomy" id="4999"/>
    <lineage>
        <taxon>Eukaryota</taxon>
        <taxon>Fungi</taxon>
        <taxon>Dikarya</taxon>
        <taxon>Basidiomycota</taxon>
        <taxon>Agaricomycotina</taxon>
        <taxon>Tremellomycetes</taxon>
        <taxon>Tremellales</taxon>
        <taxon>Cuniculitremaceae</taxon>
        <taxon>Kockovaella</taxon>
    </lineage>
</organism>
<dbReference type="Proteomes" id="UP000193218">
    <property type="component" value="Unassembled WGS sequence"/>
</dbReference>
<sequence>MPTTSPSTPTAQRYPSSLSQKPGPSRPPRQKPRKNQENAPASTHYSSLAELLQQAGYKDVRVMTPEGEKIRRIKHTLDDENEEIRDLYGSLGLAGAGGNHLKNQHQRQTITEPTQPLKSSSDLLRSLALQDRADNRDHTMHHGSDHSASSSTWWVGSMTSSFSRAARAVMDISPPSKGASTFEEVARQFTGVGLGLAKGGEGVRKVKSNWELDRARRADSDCPPQEQRPPMPRFISERPAKHFVNESFGHTFFQPAPPALDEEAFGYSPLPNDYETQCEDDDVLFSELDLYTGGSLGSSSSRTSSERGIDELVLAVGESASSSLSLGGIGQKILRETVEYDEDLDSPTRSNVILPAVTNDEPTAPIARAQLKYGDRASKLRLAQSTPALRPVKSTWLDYLPNILRTAPIDSIPQAKPQLGPLKISASKIVAPTVSPISPICDSASADAHDLPAVPPAIGGFPWEEKPMTVRLKSSLATLKSVIGVVEPERVGIAPVLSPRLDWSEQGERFARWTHMDGEDKTATPPSMKLTQSQSGKAGSIDYTKSFFYKPPTPPHPGAPTPNTQTTPSKAPNPVARRQRSIKSLRQNLLLPTAPPVPVIPAEFQTDSSQPPAIVITGSTTPPRKTPILAISSPGTCDAGLPPRQLILEGEEWDGKDEGGRPGDWGRKRRPKRKTLKKKTSLRAADNVATMGVSL</sequence>
<proteinExistence type="predicted"/>
<feature type="region of interest" description="Disordered" evidence="1">
    <location>
        <begin position="1"/>
        <end position="44"/>
    </location>
</feature>
<feature type="compositionally biased region" description="Polar residues" evidence="1">
    <location>
        <begin position="106"/>
        <end position="121"/>
    </location>
</feature>
<dbReference type="EMBL" id="NBSH01000008">
    <property type="protein sequence ID" value="ORX36425.1"/>
    <property type="molecule type" value="Genomic_DNA"/>
</dbReference>
<dbReference type="RefSeq" id="XP_021870526.1">
    <property type="nucleotide sequence ID" value="XM_022012945.1"/>
</dbReference>
<dbReference type="AlphaFoldDB" id="A0A1Y1UH63"/>
<comment type="caution">
    <text evidence="2">The sequence shown here is derived from an EMBL/GenBank/DDBJ whole genome shotgun (WGS) entry which is preliminary data.</text>
</comment>
<name>A0A1Y1UH63_9TREE</name>
<feature type="compositionally biased region" description="Polar residues" evidence="1">
    <location>
        <begin position="1"/>
        <end position="22"/>
    </location>
</feature>
<gene>
    <name evidence="2" type="ORF">BD324DRAFT_496378</name>
</gene>